<dbReference type="InterPro" id="IPR000160">
    <property type="entry name" value="GGDEF_dom"/>
</dbReference>
<keyword evidence="3" id="KW-1185">Reference proteome</keyword>
<organism evidence="2 3">
    <name type="scientific">Peteryoungia aggregata LMG 23059</name>
    <dbReference type="NCBI Taxonomy" id="1368425"/>
    <lineage>
        <taxon>Bacteria</taxon>
        <taxon>Pseudomonadati</taxon>
        <taxon>Pseudomonadota</taxon>
        <taxon>Alphaproteobacteria</taxon>
        <taxon>Hyphomicrobiales</taxon>
        <taxon>Rhizobiaceae</taxon>
        <taxon>Peteryoungia</taxon>
    </lineage>
</organism>
<evidence type="ECO:0000313" key="3">
    <source>
        <dbReference type="Proteomes" id="UP001238496"/>
    </source>
</evidence>
<dbReference type="Proteomes" id="UP001238496">
    <property type="component" value="Unassembled WGS sequence"/>
</dbReference>
<dbReference type="InterPro" id="IPR043128">
    <property type="entry name" value="Rev_trsase/Diguanyl_cyclase"/>
</dbReference>
<evidence type="ECO:0000313" key="2">
    <source>
        <dbReference type="EMBL" id="MDQ0423190.1"/>
    </source>
</evidence>
<gene>
    <name evidence="2" type="ORF">J2045_004242</name>
</gene>
<sequence>MTEAVHHPVTHAREAEIIGRKAVDFLGKNRLALTPRNFELICAVLDGRDPALREAFVGLQRPVSQMALSALAQRFLPERPTLDALKTTSEAALGALEAFRRTLESGTVSVVEAHGGASEVLADLDAQIGRCVTALQGVFNLAAPVPQDMPGQDHLTAQLSFGLPGYGALEERLEALFSDGEPEGGVSLMLCRIEGLEPLGRVGLAKVGDYMKNTLARFTHRLIDKTDTAYWTSSDELGLLVGATSESYLAQLGEKIARVVADAETIARRSIKTMPPLACRFGCARTYRRVLPAQLYGAARQSLQRAELTESLVPVFTEVSADLATLRRYEALYGRRMR</sequence>
<dbReference type="RefSeq" id="WP_307376724.1">
    <property type="nucleotide sequence ID" value="NZ_JAUSUW010000017.1"/>
</dbReference>
<dbReference type="Gene3D" id="3.30.70.270">
    <property type="match status" value="1"/>
</dbReference>
<proteinExistence type="predicted"/>
<protein>
    <submittedName>
        <fullName evidence="2">GGDEF domain-containing protein</fullName>
    </submittedName>
</protein>
<dbReference type="EMBL" id="JAUSUW010000017">
    <property type="protein sequence ID" value="MDQ0423190.1"/>
    <property type="molecule type" value="Genomic_DNA"/>
</dbReference>
<reference evidence="2 3" key="1">
    <citation type="submission" date="2023-07" db="EMBL/GenBank/DDBJ databases">
        <title>Genomic Encyclopedia of Type Strains, Phase IV (KMG-IV): sequencing the most valuable type-strain genomes for metagenomic binning, comparative biology and taxonomic classification.</title>
        <authorList>
            <person name="Goeker M."/>
        </authorList>
    </citation>
    <scope>NUCLEOTIDE SEQUENCE [LARGE SCALE GENOMIC DNA]</scope>
    <source>
        <strain evidence="2 3">DSM 1111</strain>
    </source>
</reference>
<accession>A0ABU0GF02</accession>
<evidence type="ECO:0000259" key="1">
    <source>
        <dbReference type="SMART" id="SM00267"/>
    </source>
</evidence>
<comment type="caution">
    <text evidence="2">The sequence shown here is derived from an EMBL/GenBank/DDBJ whole genome shotgun (WGS) entry which is preliminary data.</text>
</comment>
<feature type="domain" description="GGDEF" evidence="1">
    <location>
        <begin position="152"/>
        <end position="317"/>
    </location>
</feature>
<dbReference type="SMART" id="SM00267">
    <property type="entry name" value="GGDEF"/>
    <property type="match status" value="1"/>
</dbReference>
<name>A0ABU0GF02_9HYPH</name>